<comment type="caution">
    <text evidence="8">Lacks conserved residue(s) required for the propagation of feature annotation.</text>
</comment>
<keyword evidence="4 8" id="KW-0566">Pantothenate biosynthesis</keyword>
<evidence type="ECO:0000256" key="3">
    <source>
        <dbReference type="ARBA" id="ARBA00022598"/>
    </source>
</evidence>
<dbReference type="PANTHER" id="PTHR21299:SF1">
    <property type="entry name" value="PANTOATE--BETA-ALANINE LIGASE"/>
    <property type="match status" value="1"/>
</dbReference>
<feature type="active site" description="Proton donor" evidence="8">
    <location>
        <position position="52"/>
    </location>
</feature>
<dbReference type="GO" id="GO:0004592">
    <property type="term" value="F:pantoate-beta-alanine ligase activity"/>
    <property type="evidence" value="ECO:0007669"/>
    <property type="project" value="UniProtKB-UniRule"/>
</dbReference>
<feature type="binding site" evidence="8">
    <location>
        <position position="170"/>
    </location>
    <ligand>
        <name>(R)-pantoate</name>
        <dbReference type="ChEBI" id="CHEBI:15980"/>
    </ligand>
</feature>
<evidence type="ECO:0000313" key="10">
    <source>
        <dbReference type="Proteomes" id="UP000237647"/>
    </source>
</evidence>
<comment type="pathway">
    <text evidence="1 8">Cofactor biosynthesis; (R)-pantothenate biosynthesis; (R)-pantothenate from (R)-pantoate and beta-alanine: step 1/1.</text>
</comment>
<proteinExistence type="inferred from homology"/>
<protein>
    <recommendedName>
        <fullName evidence="8">Pantothenate synthetase</fullName>
        <shortName evidence="8">PS</shortName>
        <ecNumber evidence="8">6.3.2.1</ecNumber>
    </recommendedName>
    <alternativeName>
        <fullName evidence="8">Pantoate--beta-alanine ligase</fullName>
    </alternativeName>
    <alternativeName>
        <fullName evidence="8">Pantoate-activating enzyme</fullName>
    </alternativeName>
</protein>
<evidence type="ECO:0000256" key="2">
    <source>
        <dbReference type="ARBA" id="ARBA00009256"/>
    </source>
</evidence>
<feature type="binding site" evidence="8">
    <location>
        <begin position="164"/>
        <end position="167"/>
    </location>
    <ligand>
        <name>ATP</name>
        <dbReference type="ChEBI" id="CHEBI:30616"/>
    </ligand>
</feature>
<evidence type="ECO:0000313" key="9">
    <source>
        <dbReference type="EMBL" id="PRY64363.1"/>
    </source>
</evidence>
<name>A0A2T0V2F4_9GAMM</name>
<gene>
    <name evidence="8" type="primary">panC</name>
    <name evidence="9" type="ORF">B0H98_10519</name>
</gene>
<comment type="caution">
    <text evidence="9">The sequence shown here is derived from an EMBL/GenBank/DDBJ whole genome shotgun (WGS) entry which is preliminary data.</text>
</comment>
<comment type="miscellaneous">
    <text evidence="8">The reaction proceeds by a bi uni uni bi ping pong mechanism.</text>
</comment>
<feature type="binding site" evidence="8">
    <location>
        <begin position="45"/>
        <end position="52"/>
    </location>
    <ligand>
        <name>ATP</name>
        <dbReference type="ChEBI" id="CHEBI:30616"/>
    </ligand>
</feature>
<comment type="catalytic activity">
    <reaction evidence="7 8">
        <text>(R)-pantoate + beta-alanine + ATP = (R)-pantothenate + AMP + diphosphate + H(+)</text>
        <dbReference type="Rhea" id="RHEA:10912"/>
        <dbReference type="ChEBI" id="CHEBI:15378"/>
        <dbReference type="ChEBI" id="CHEBI:15980"/>
        <dbReference type="ChEBI" id="CHEBI:29032"/>
        <dbReference type="ChEBI" id="CHEBI:30616"/>
        <dbReference type="ChEBI" id="CHEBI:33019"/>
        <dbReference type="ChEBI" id="CHEBI:57966"/>
        <dbReference type="ChEBI" id="CHEBI:456215"/>
        <dbReference type="EC" id="6.3.2.1"/>
    </reaction>
</comment>
<dbReference type="SUPFAM" id="SSF52374">
    <property type="entry name" value="Nucleotidylyl transferase"/>
    <property type="match status" value="1"/>
</dbReference>
<dbReference type="InterPro" id="IPR042176">
    <property type="entry name" value="Pantoate_ligase_C"/>
</dbReference>
<evidence type="ECO:0000256" key="8">
    <source>
        <dbReference type="HAMAP-Rule" id="MF_00158"/>
    </source>
</evidence>
<dbReference type="Gene3D" id="3.30.1300.10">
    <property type="entry name" value="Pantoate-beta-alanine ligase, C-terminal domain"/>
    <property type="match status" value="1"/>
</dbReference>
<dbReference type="GO" id="GO:0005829">
    <property type="term" value="C:cytosol"/>
    <property type="evidence" value="ECO:0007669"/>
    <property type="project" value="TreeGrafter"/>
</dbReference>
<accession>A0A2T0V2F4</accession>
<dbReference type="Pfam" id="PF02569">
    <property type="entry name" value="Pantoate_ligase"/>
    <property type="match status" value="1"/>
</dbReference>
<comment type="function">
    <text evidence="8">Catalyzes the condensation of pantoate with beta-alanine in an ATP-dependent reaction via a pantoyl-adenylate intermediate.</text>
</comment>
<sequence length="300" mass="32882">MLRCVKNFMPQDKMTMHTLQDITDLRRTLDEYRTRGLRIALVPTMGNLHAGHLALVATAHEHADIVVTSLFVNPMQFGPNEDLDAYPRTFADDQAKLREAGCHVLFAPSNTALYPNGLDGQTRVHVPRVSEGLCGGSRPGHFDGVSTVVTMLFNLVQPDVACFGEKDYQQLAVIRKFVLDLHMPIDIIGVPIERAEDGLALSSRNGYLNAEERAAAPALYRTLCLLRDTLEQGEPAEAVLKMGQQQLAAAGFIPDYLELRDTHLNPVDGTTRRAVLLAAARLGPARLLDNLSVQLPAPSA</sequence>
<keyword evidence="8" id="KW-0963">Cytoplasm</keyword>
<dbReference type="AlphaFoldDB" id="A0A2T0V2F4"/>
<dbReference type="PANTHER" id="PTHR21299">
    <property type="entry name" value="CYTIDYLATE KINASE/PANTOATE-BETA-ALANINE LIGASE"/>
    <property type="match status" value="1"/>
</dbReference>
<comment type="subcellular location">
    <subcellularLocation>
        <location evidence="8">Cytoplasm</location>
    </subcellularLocation>
</comment>
<keyword evidence="3 8" id="KW-0436">Ligase</keyword>
<feature type="binding site" evidence="8">
    <location>
        <begin position="201"/>
        <end position="204"/>
    </location>
    <ligand>
        <name>ATP</name>
        <dbReference type="ChEBI" id="CHEBI:30616"/>
    </ligand>
</feature>
<feature type="binding site" evidence="8">
    <location>
        <position position="76"/>
    </location>
    <ligand>
        <name>beta-alanine</name>
        <dbReference type="ChEBI" id="CHEBI:57966"/>
    </ligand>
</feature>
<dbReference type="InterPro" id="IPR003721">
    <property type="entry name" value="Pantoate_ligase"/>
</dbReference>
<dbReference type="GO" id="GO:0015940">
    <property type="term" value="P:pantothenate biosynthetic process"/>
    <property type="evidence" value="ECO:0007669"/>
    <property type="project" value="UniProtKB-UniRule"/>
</dbReference>
<comment type="similarity">
    <text evidence="2 8">Belongs to the pantothenate synthetase family.</text>
</comment>
<dbReference type="UniPathway" id="UPA00028">
    <property type="reaction ID" value="UER00005"/>
</dbReference>
<dbReference type="CDD" id="cd00560">
    <property type="entry name" value="PanC"/>
    <property type="match status" value="1"/>
</dbReference>
<evidence type="ECO:0000256" key="7">
    <source>
        <dbReference type="ARBA" id="ARBA00048258"/>
    </source>
</evidence>
<reference evidence="9 10" key="1">
    <citation type="submission" date="2018-03" db="EMBL/GenBank/DDBJ databases">
        <title>Genomic Encyclopedia of Type Strains, Phase III (KMG-III): the genomes of soil and plant-associated and newly described type strains.</title>
        <authorList>
            <person name="Whitman W."/>
        </authorList>
    </citation>
    <scope>NUCLEOTIDE SEQUENCE [LARGE SCALE GENOMIC DNA]</scope>
    <source>
        <strain evidence="9 10">CGMCC 1.12152</strain>
    </source>
</reference>
<organism evidence="9 10">
    <name type="scientific">Vreelandella songnenensis</name>
    <dbReference type="NCBI Taxonomy" id="1176243"/>
    <lineage>
        <taxon>Bacteria</taxon>
        <taxon>Pseudomonadati</taxon>
        <taxon>Pseudomonadota</taxon>
        <taxon>Gammaproteobacteria</taxon>
        <taxon>Oceanospirillales</taxon>
        <taxon>Halomonadaceae</taxon>
        <taxon>Vreelandella</taxon>
    </lineage>
</organism>
<keyword evidence="6 8" id="KW-0067">ATP-binding</keyword>
<dbReference type="NCBIfam" id="TIGR00018">
    <property type="entry name" value="panC"/>
    <property type="match status" value="1"/>
</dbReference>
<dbReference type="EMBL" id="PVTK01000005">
    <property type="protein sequence ID" value="PRY64363.1"/>
    <property type="molecule type" value="Genomic_DNA"/>
</dbReference>
<feature type="binding site" evidence="8">
    <location>
        <position position="76"/>
    </location>
    <ligand>
        <name>(R)-pantoate</name>
        <dbReference type="ChEBI" id="CHEBI:15980"/>
    </ligand>
</feature>
<comment type="subunit">
    <text evidence="8">Homodimer.</text>
</comment>
<dbReference type="InterPro" id="IPR014729">
    <property type="entry name" value="Rossmann-like_a/b/a_fold"/>
</dbReference>
<dbReference type="EC" id="6.3.2.1" evidence="8"/>
<evidence type="ECO:0000256" key="6">
    <source>
        <dbReference type="ARBA" id="ARBA00022840"/>
    </source>
</evidence>
<evidence type="ECO:0000256" key="1">
    <source>
        <dbReference type="ARBA" id="ARBA00004990"/>
    </source>
</evidence>
<keyword evidence="5 8" id="KW-0547">Nucleotide-binding</keyword>
<dbReference type="FunFam" id="3.40.50.620:FF:000013">
    <property type="entry name" value="Pantothenate synthetase"/>
    <property type="match status" value="1"/>
</dbReference>
<dbReference type="GO" id="GO:0005524">
    <property type="term" value="F:ATP binding"/>
    <property type="evidence" value="ECO:0007669"/>
    <property type="project" value="UniProtKB-KW"/>
</dbReference>
<dbReference type="Proteomes" id="UP000237647">
    <property type="component" value="Unassembled WGS sequence"/>
</dbReference>
<dbReference type="Gene3D" id="3.40.50.620">
    <property type="entry name" value="HUPs"/>
    <property type="match status" value="1"/>
</dbReference>
<evidence type="ECO:0000256" key="5">
    <source>
        <dbReference type="ARBA" id="ARBA00022741"/>
    </source>
</evidence>
<dbReference type="HAMAP" id="MF_00158">
    <property type="entry name" value="PanC"/>
    <property type="match status" value="1"/>
</dbReference>
<evidence type="ECO:0000256" key="4">
    <source>
        <dbReference type="ARBA" id="ARBA00022655"/>
    </source>
</evidence>
<keyword evidence="10" id="KW-1185">Reference proteome</keyword>